<dbReference type="Proteomes" id="UP000269689">
    <property type="component" value="Unassembled WGS sequence"/>
</dbReference>
<comment type="caution">
    <text evidence="2">The sequence shown here is derived from an EMBL/GenBank/DDBJ whole genome shotgun (WGS) entry which is preliminary data.</text>
</comment>
<keyword evidence="2" id="KW-0808">Transferase</keyword>
<evidence type="ECO:0000313" key="2">
    <source>
        <dbReference type="EMBL" id="RPE71070.1"/>
    </source>
</evidence>
<dbReference type="PROSITE" id="PS51186">
    <property type="entry name" value="GNAT"/>
    <property type="match status" value="1"/>
</dbReference>
<dbReference type="EMBL" id="RKQK01000001">
    <property type="protein sequence ID" value="RPE71070.1"/>
    <property type="molecule type" value="Genomic_DNA"/>
</dbReference>
<dbReference type="CDD" id="cd04301">
    <property type="entry name" value="NAT_SF"/>
    <property type="match status" value="1"/>
</dbReference>
<dbReference type="InterPro" id="IPR052564">
    <property type="entry name" value="N-acetyltrans/Recomb-assoc"/>
</dbReference>
<reference evidence="2 3" key="1">
    <citation type="submission" date="2018-11" db="EMBL/GenBank/DDBJ databases">
        <title>Genomic Encyclopedia of Type Strains, Phase IV (KMG-IV): sequencing the most valuable type-strain genomes for metagenomic binning, comparative biology and taxonomic classification.</title>
        <authorList>
            <person name="Goeker M."/>
        </authorList>
    </citation>
    <scope>NUCLEOTIDE SEQUENCE [LARGE SCALE GENOMIC DNA]</scope>
    <source>
        <strain evidence="2 3">DSM 104731</strain>
    </source>
</reference>
<dbReference type="PANTHER" id="PTHR43451:SF1">
    <property type="entry name" value="ACETYLTRANSFERASE"/>
    <property type="match status" value="1"/>
</dbReference>
<dbReference type="OrthoDB" id="9789081at2"/>
<proteinExistence type="predicted"/>
<dbReference type="SUPFAM" id="SSF55729">
    <property type="entry name" value="Acyl-CoA N-acyltransferases (Nat)"/>
    <property type="match status" value="1"/>
</dbReference>
<dbReference type="PANTHER" id="PTHR43451">
    <property type="entry name" value="ACETYLTRANSFERASE (GNAT) FAMILY PROTEIN"/>
    <property type="match status" value="1"/>
</dbReference>
<dbReference type="GO" id="GO:0016747">
    <property type="term" value="F:acyltransferase activity, transferring groups other than amino-acyl groups"/>
    <property type="evidence" value="ECO:0007669"/>
    <property type="project" value="InterPro"/>
</dbReference>
<organism evidence="2 3">
    <name type="scientific">Pacificibacter maritimus</name>
    <dbReference type="NCBI Taxonomy" id="762213"/>
    <lineage>
        <taxon>Bacteria</taxon>
        <taxon>Pseudomonadati</taxon>
        <taxon>Pseudomonadota</taxon>
        <taxon>Alphaproteobacteria</taxon>
        <taxon>Rhodobacterales</taxon>
        <taxon>Roseobacteraceae</taxon>
        <taxon>Pacificibacter</taxon>
    </lineage>
</organism>
<name>A0A3N4VB72_9RHOB</name>
<accession>A0A3N4VB72</accession>
<dbReference type="Gene3D" id="3.40.630.30">
    <property type="match status" value="1"/>
</dbReference>
<dbReference type="AlphaFoldDB" id="A0A3N4VB72"/>
<sequence length="158" mass="17623">MKLRPLTQSDAKACAEVFYQAVHIGAQSHYTQEQRFAWAPSAMDIDLSAYITTGFSLGATRFGRLVGFFVMGDDGHIDFAYVLPNEMGKGTARALYEACEAEARAKGLEVIDTQASHLAKRFLEKRGWRVTAQQVIIRNGVGIENFRMEKDLSARDKT</sequence>
<evidence type="ECO:0000313" key="3">
    <source>
        <dbReference type="Proteomes" id="UP000269689"/>
    </source>
</evidence>
<feature type="domain" description="N-acetyltransferase" evidence="1">
    <location>
        <begin position="1"/>
        <end position="153"/>
    </location>
</feature>
<gene>
    <name evidence="2" type="ORF">EDD53_0183</name>
</gene>
<dbReference type="RefSeq" id="WP_123791322.1">
    <property type="nucleotide sequence ID" value="NZ_RKQK01000001.1"/>
</dbReference>
<protein>
    <submittedName>
        <fullName evidence="2">GNAT family acetyltransferase</fullName>
    </submittedName>
</protein>
<keyword evidence="3" id="KW-1185">Reference proteome</keyword>
<evidence type="ECO:0000259" key="1">
    <source>
        <dbReference type="PROSITE" id="PS51186"/>
    </source>
</evidence>
<dbReference type="Pfam" id="PF13673">
    <property type="entry name" value="Acetyltransf_10"/>
    <property type="match status" value="1"/>
</dbReference>
<dbReference type="InterPro" id="IPR016181">
    <property type="entry name" value="Acyl_CoA_acyltransferase"/>
</dbReference>
<dbReference type="InterPro" id="IPR000182">
    <property type="entry name" value="GNAT_dom"/>
</dbReference>